<sequence length="201" mass="21661">MPIKVRITTKNPIQHTSREASGPLDLQPNCLSPSNSQQNEDMIDQLMHPAVFLAALGSGLIAGVFFGFSTFIMKALSRLPAYQGIAAMQSINIVVLNPLFLGIFVGTALLSLFLVGAAFWTWQNASPWLVAGGVLYGIGCFMVTAAGNVPLNNALAPQNPTSPEAAAFWQQYLRRWTIWNHVRTLASLAAMGAFIGAMLAR</sequence>
<feature type="transmembrane region" description="Helical" evidence="1">
    <location>
        <begin position="50"/>
        <end position="73"/>
    </location>
</feature>
<dbReference type="Proteomes" id="UP001597295">
    <property type="component" value="Unassembled WGS sequence"/>
</dbReference>
<dbReference type="Pfam" id="PF08592">
    <property type="entry name" value="Anthrone_oxy"/>
    <property type="match status" value="1"/>
</dbReference>
<gene>
    <name evidence="2" type="ORF">ACFSM5_02780</name>
</gene>
<dbReference type="RefSeq" id="WP_379874710.1">
    <property type="nucleotide sequence ID" value="NZ_JBHUIP010000003.1"/>
</dbReference>
<evidence type="ECO:0000313" key="2">
    <source>
        <dbReference type="EMBL" id="MFD2261795.1"/>
    </source>
</evidence>
<feature type="transmembrane region" description="Helical" evidence="1">
    <location>
        <begin position="94"/>
        <end position="122"/>
    </location>
</feature>
<keyword evidence="1" id="KW-0472">Membrane</keyword>
<evidence type="ECO:0000313" key="3">
    <source>
        <dbReference type="Proteomes" id="UP001597295"/>
    </source>
</evidence>
<keyword evidence="1" id="KW-1133">Transmembrane helix</keyword>
<keyword evidence="1" id="KW-0812">Transmembrane</keyword>
<proteinExistence type="predicted"/>
<name>A0ABW5DMN0_9PROT</name>
<feature type="transmembrane region" description="Helical" evidence="1">
    <location>
        <begin position="182"/>
        <end position="200"/>
    </location>
</feature>
<feature type="transmembrane region" description="Helical" evidence="1">
    <location>
        <begin position="128"/>
        <end position="149"/>
    </location>
</feature>
<dbReference type="InterPro" id="IPR013901">
    <property type="entry name" value="Anthrone_oxy"/>
</dbReference>
<comment type="caution">
    <text evidence="2">The sequence shown here is derived from an EMBL/GenBank/DDBJ whole genome shotgun (WGS) entry which is preliminary data.</text>
</comment>
<organism evidence="2 3">
    <name type="scientific">Lacibacterium aquatile</name>
    <dbReference type="NCBI Taxonomy" id="1168082"/>
    <lineage>
        <taxon>Bacteria</taxon>
        <taxon>Pseudomonadati</taxon>
        <taxon>Pseudomonadota</taxon>
        <taxon>Alphaproteobacteria</taxon>
        <taxon>Rhodospirillales</taxon>
        <taxon>Rhodospirillaceae</taxon>
    </lineage>
</organism>
<dbReference type="EMBL" id="JBHUIP010000003">
    <property type="protein sequence ID" value="MFD2261795.1"/>
    <property type="molecule type" value="Genomic_DNA"/>
</dbReference>
<accession>A0ABW5DMN0</accession>
<reference evidence="3" key="1">
    <citation type="journal article" date="2019" name="Int. J. Syst. Evol. Microbiol.">
        <title>The Global Catalogue of Microorganisms (GCM) 10K type strain sequencing project: providing services to taxonomists for standard genome sequencing and annotation.</title>
        <authorList>
            <consortium name="The Broad Institute Genomics Platform"/>
            <consortium name="The Broad Institute Genome Sequencing Center for Infectious Disease"/>
            <person name="Wu L."/>
            <person name="Ma J."/>
        </authorList>
    </citation>
    <scope>NUCLEOTIDE SEQUENCE [LARGE SCALE GENOMIC DNA]</scope>
    <source>
        <strain evidence="3">CGMCC 1.19062</strain>
    </source>
</reference>
<keyword evidence="3" id="KW-1185">Reference proteome</keyword>
<evidence type="ECO:0000256" key="1">
    <source>
        <dbReference type="SAM" id="Phobius"/>
    </source>
</evidence>
<protein>
    <submittedName>
        <fullName evidence="2">DUF1772 domain-containing protein</fullName>
    </submittedName>
</protein>